<reference evidence="2 3" key="1">
    <citation type="journal article" date="2023" name="bioRxiv">
        <title>High-quality genome assemblies of four members of thePodospora anserinaspecies complex.</title>
        <authorList>
            <person name="Ament-Velasquez S.L."/>
            <person name="Vogan A.A."/>
            <person name="Wallerman O."/>
            <person name="Hartmann F."/>
            <person name="Gautier V."/>
            <person name="Silar P."/>
            <person name="Giraud T."/>
            <person name="Johannesson H."/>
        </authorList>
    </citation>
    <scope>NUCLEOTIDE SEQUENCE [LARGE SCALE GENOMIC DNA]</scope>
    <source>
        <strain evidence="2 3">CBS 411.78</strain>
    </source>
</reference>
<dbReference type="Proteomes" id="UP001326199">
    <property type="component" value="Unassembled WGS sequence"/>
</dbReference>
<sequence length="157" mass="16284">MQFTTALLLALQATFALTSPAPAPAADLSTAQLEAECGSLHANTYNETALPSDVDPARIRHCVEHPSGTATEENTLGKRDCVPGSAAQYGCGRGGYCWRRCGGSGGSWCWQAVNNGWGDWIKCTANSQCAPKSGWGCGQSEGDCNACGCSCTGGLPF</sequence>
<accession>A0ABR0H8R3</accession>
<dbReference type="GeneID" id="87933334"/>
<evidence type="ECO:0000256" key="1">
    <source>
        <dbReference type="SAM" id="SignalP"/>
    </source>
</evidence>
<keyword evidence="1" id="KW-0732">Signal</keyword>
<gene>
    <name evidence="2" type="primary">IDI-2</name>
    <name evidence="2" type="ORF">QC763_504020</name>
</gene>
<keyword evidence="3" id="KW-1185">Reference proteome</keyword>
<name>A0ABR0H8R3_9PEZI</name>
<evidence type="ECO:0000313" key="2">
    <source>
        <dbReference type="EMBL" id="KAK4664267.1"/>
    </source>
</evidence>
<dbReference type="EMBL" id="JAFFHB010000007">
    <property type="protein sequence ID" value="KAK4664267.1"/>
    <property type="molecule type" value="Genomic_DNA"/>
</dbReference>
<comment type="caution">
    <text evidence="2">The sequence shown here is derived from an EMBL/GenBank/DDBJ whole genome shotgun (WGS) entry which is preliminary data.</text>
</comment>
<proteinExistence type="predicted"/>
<dbReference type="RefSeq" id="XP_062764233.1">
    <property type="nucleotide sequence ID" value="XM_062912991.1"/>
</dbReference>
<protein>
    <submittedName>
        <fullName evidence="2">IDI-2</fullName>
    </submittedName>
</protein>
<feature type="chain" id="PRO_5047521123" evidence="1">
    <location>
        <begin position="19"/>
        <end position="157"/>
    </location>
</feature>
<organism evidence="2 3">
    <name type="scientific">Podospora pseudopauciseta</name>
    <dbReference type="NCBI Taxonomy" id="2093780"/>
    <lineage>
        <taxon>Eukaryota</taxon>
        <taxon>Fungi</taxon>
        <taxon>Dikarya</taxon>
        <taxon>Ascomycota</taxon>
        <taxon>Pezizomycotina</taxon>
        <taxon>Sordariomycetes</taxon>
        <taxon>Sordariomycetidae</taxon>
        <taxon>Sordariales</taxon>
        <taxon>Podosporaceae</taxon>
        <taxon>Podospora</taxon>
    </lineage>
</organism>
<evidence type="ECO:0000313" key="3">
    <source>
        <dbReference type="Proteomes" id="UP001326199"/>
    </source>
</evidence>
<feature type="signal peptide" evidence="1">
    <location>
        <begin position="1"/>
        <end position="18"/>
    </location>
</feature>